<gene>
    <name evidence="8" type="ORF">IAA63_01225</name>
</gene>
<reference evidence="8" key="1">
    <citation type="submission" date="2020-10" db="EMBL/GenBank/DDBJ databases">
        <authorList>
            <person name="Gilroy R."/>
        </authorList>
    </citation>
    <scope>NUCLEOTIDE SEQUENCE</scope>
    <source>
        <strain evidence="8">ChiBcec2-4451</strain>
    </source>
</reference>
<dbReference type="InterPro" id="IPR027417">
    <property type="entry name" value="P-loop_NTPase"/>
</dbReference>
<feature type="transmembrane region" description="Helical" evidence="5">
    <location>
        <begin position="167"/>
        <end position="183"/>
    </location>
</feature>
<dbReference type="Pfam" id="PF00005">
    <property type="entry name" value="ABC_tran"/>
    <property type="match status" value="1"/>
</dbReference>
<dbReference type="Proteomes" id="UP000886723">
    <property type="component" value="Unassembled WGS sequence"/>
</dbReference>
<evidence type="ECO:0000313" key="9">
    <source>
        <dbReference type="Proteomes" id="UP000886723"/>
    </source>
</evidence>
<dbReference type="SUPFAM" id="SSF52540">
    <property type="entry name" value="P-loop containing nucleoside triphosphate hydrolases"/>
    <property type="match status" value="1"/>
</dbReference>
<sequence>MKKIITRKRLTKFLSYYKPYRGIFAMDMFFACVSAVSVLLFPLVSGYITQEVLARQTPGTQKRLIGAGIVLLILLTVQVAANVIYAYFGHAMGAKMESAMREELFAHYQRQSFRFHAANPPGKLMTVMSNDLTGMTEVFHHGPEDLLMTLIKFVGAFVILVNINAPLTGIVFCVLPVLTFYALRADRALERDTLAAKQELAAMNECLEDALSGIRTVKAFGNEKQEAEYFSRKSRSYTDSRCRFYRTEAFFYEVVGGYPQFLTMLTVFFGALFVGNGTLDIPVLITFLLYVGSLAEPVRILLNFMKLYEEGKAGFIRFMDMLEQEQEIREAARLANADGFIEKLAHGYDTLVGTHGITLSGGQRQRISLARVFLKNPSILILDEATSALDYESETAVQAALARMMKNRTSVIIAHRLSTIQKVDQIVVLADGGVCEKGTHEELLKKGGEYSRLYALGQ</sequence>
<evidence type="ECO:0000313" key="8">
    <source>
        <dbReference type="EMBL" id="HIV11748.1"/>
    </source>
</evidence>
<protein>
    <submittedName>
        <fullName evidence="8">ABC transporter ATP-binding protein</fullName>
    </submittedName>
</protein>
<dbReference type="InterPro" id="IPR011527">
    <property type="entry name" value="ABC1_TM_dom"/>
</dbReference>
<keyword evidence="3 5" id="KW-1133">Transmembrane helix</keyword>
<organism evidence="8 9">
    <name type="scientific">Candidatus Pullilachnospira stercoravium</name>
    <dbReference type="NCBI Taxonomy" id="2840913"/>
    <lineage>
        <taxon>Bacteria</taxon>
        <taxon>Bacillati</taxon>
        <taxon>Bacillota</taxon>
        <taxon>Clostridia</taxon>
        <taxon>Lachnospirales</taxon>
        <taxon>Lachnospiraceae</taxon>
        <taxon>Lachnospiraceae incertae sedis</taxon>
        <taxon>Candidatus Pullilachnospira</taxon>
    </lineage>
</organism>
<dbReference type="InterPro" id="IPR003439">
    <property type="entry name" value="ABC_transporter-like_ATP-bd"/>
</dbReference>
<keyword evidence="8" id="KW-0547">Nucleotide-binding</keyword>
<comment type="caution">
    <text evidence="8">The sequence shown here is derived from an EMBL/GenBank/DDBJ whole genome shotgun (WGS) entry which is preliminary data.</text>
</comment>
<proteinExistence type="predicted"/>
<dbReference type="InterPro" id="IPR036640">
    <property type="entry name" value="ABC1_TM_sf"/>
</dbReference>
<dbReference type="CDD" id="cd18549">
    <property type="entry name" value="ABC_6TM_YwjA_like"/>
    <property type="match status" value="1"/>
</dbReference>
<feature type="transmembrane region" description="Helical" evidence="5">
    <location>
        <begin position="250"/>
        <end position="275"/>
    </location>
</feature>
<evidence type="ECO:0000259" key="6">
    <source>
        <dbReference type="PROSITE" id="PS50893"/>
    </source>
</evidence>
<feature type="transmembrane region" description="Helical" evidence="5">
    <location>
        <begin position="64"/>
        <end position="88"/>
    </location>
</feature>
<dbReference type="GO" id="GO:0016887">
    <property type="term" value="F:ATP hydrolysis activity"/>
    <property type="evidence" value="ECO:0007669"/>
    <property type="project" value="InterPro"/>
</dbReference>
<evidence type="ECO:0000256" key="5">
    <source>
        <dbReference type="SAM" id="Phobius"/>
    </source>
</evidence>
<dbReference type="PROSITE" id="PS50929">
    <property type="entry name" value="ABC_TM1F"/>
    <property type="match status" value="1"/>
</dbReference>
<dbReference type="Gene3D" id="3.40.50.300">
    <property type="entry name" value="P-loop containing nucleotide triphosphate hydrolases"/>
    <property type="match status" value="1"/>
</dbReference>
<dbReference type="AlphaFoldDB" id="A0A9D1NSY8"/>
<feature type="transmembrane region" description="Helical" evidence="5">
    <location>
        <begin position="281"/>
        <end position="302"/>
    </location>
</feature>
<dbReference type="Pfam" id="PF00664">
    <property type="entry name" value="ABC_membrane"/>
    <property type="match status" value="1"/>
</dbReference>
<comment type="subcellular location">
    <subcellularLocation>
        <location evidence="1">Cell membrane</location>
        <topology evidence="1">Multi-pass membrane protein</topology>
    </subcellularLocation>
</comment>
<dbReference type="PANTHER" id="PTHR43394">
    <property type="entry name" value="ATP-DEPENDENT PERMEASE MDL1, MITOCHONDRIAL"/>
    <property type="match status" value="1"/>
</dbReference>
<dbReference type="EMBL" id="DVON01000027">
    <property type="protein sequence ID" value="HIV11748.1"/>
    <property type="molecule type" value="Genomic_DNA"/>
</dbReference>
<dbReference type="GO" id="GO:0005524">
    <property type="term" value="F:ATP binding"/>
    <property type="evidence" value="ECO:0007669"/>
    <property type="project" value="UniProtKB-KW"/>
</dbReference>
<evidence type="ECO:0000256" key="2">
    <source>
        <dbReference type="ARBA" id="ARBA00022692"/>
    </source>
</evidence>
<keyword evidence="8" id="KW-0067">ATP-binding</keyword>
<evidence type="ECO:0000256" key="1">
    <source>
        <dbReference type="ARBA" id="ARBA00004651"/>
    </source>
</evidence>
<evidence type="ECO:0000256" key="4">
    <source>
        <dbReference type="ARBA" id="ARBA00023136"/>
    </source>
</evidence>
<dbReference type="PROSITE" id="PS00211">
    <property type="entry name" value="ABC_TRANSPORTER_1"/>
    <property type="match status" value="1"/>
</dbReference>
<dbReference type="SUPFAM" id="SSF90123">
    <property type="entry name" value="ABC transporter transmembrane region"/>
    <property type="match status" value="1"/>
</dbReference>
<feature type="domain" description="ABC transporter" evidence="6">
    <location>
        <begin position="158"/>
        <end position="456"/>
    </location>
</feature>
<dbReference type="PANTHER" id="PTHR43394:SF1">
    <property type="entry name" value="ATP-BINDING CASSETTE SUB-FAMILY B MEMBER 10, MITOCHONDRIAL"/>
    <property type="match status" value="1"/>
</dbReference>
<name>A0A9D1NSY8_9FIRM</name>
<keyword evidence="4 5" id="KW-0472">Membrane</keyword>
<dbReference type="InterPro" id="IPR039421">
    <property type="entry name" value="Type_1_exporter"/>
</dbReference>
<dbReference type="PROSITE" id="PS50893">
    <property type="entry name" value="ABC_TRANSPORTER_2"/>
    <property type="match status" value="1"/>
</dbReference>
<reference evidence="8" key="2">
    <citation type="journal article" date="2021" name="PeerJ">
        <title>Extensive microbial diversity within the chicken gut microbiome revealed by metagenomics and culture.</title>
        <authorList>
            <person name="Gilroy R."/>
            <person name="Ravi A."/>
            <person name="Getino M."/>
            <person name="Pursley I."/>
            <person name="Horton D.L."/>
            <person name="Alikhan N.F."/>
            <person name="Baker D."/>
            <person name="Gharbi K."/>
            <person name="Hall N."/>
            <person name="Watson M."/>
            <person name="Adriaenssens E.M."/>
            <person name="Foster-Nyarko E."/>
            <person name="Jarju S."/>
            <person name="Secka A."/>
            <person name="Antonio M."/>
            <person name="Oren A."/>
            <person name="Chaudhuri R.R."/>
            <person name="La Ragione R."/>
            <person name="Hildebrand F."/>
            <person name="Pallen M.J."/>
        </authorList>
    </citation>
    <scope>NUCLEOTIDE SEQUENCE</scope>
    <source>
        <strain evidence="8">ChiBcec2-4451</strain>
    </source>
</reference>
<feature type="domain" description="ABC transmembrane type-1" evidence="7">
    <location>
        <begin position="28"/>
        <end position="310"/>
    </location>
</feature>
<dbReference type="GO" id="GO:0015421">
    <property type="term" value="F:ABC-type oligopeptide transporter activity"/>
    <property type="evidence" value="ECO:0007669"/>
    <property type="project" value="TreeGrafter"/>
</dbReference>
<dbReference type="InterPro" id="IPR017871">
    <property type="entry name" value="ABC_transporter-like_CS"/>
</dbReference>
<evidence type="ECO:0000256" key="3">
    <source>
        <dbReference type="ARBA" id="ARBA00022989"/>
    </source>
</evidence>
<dbReference type="Gene3D" id="1.20.1560.10">
    <property type="entry name" value="ABC transporter type 1, transmembrane domain"/>
    <property type="match status" value="1"/>
</dbReference>
<keyword evidence="2 5" id="KW-0812">Transmembrane</keyword>
<dbReference type="GO" id="GO:0005886">
    <property type="term" value="C:plasma membrane"/>
    <property type="evidence" value="ECO:0007669"/>
    <property type="project" value="UniProtKB-SubCell"/>
</dbReference>
<feature type="transmembrane region" description="Helical" evidence="5">
    <location>
        <begin position="20"/>
        <end position="44"/>
    </location>
</feature>
<evidence type="ECO:0000259" key="7">
    <source>
        <dbReference type="PROSITE" id="PS50929"/>
    </source>
</evidence>
<accession>A0A9D1NSY8</accession>